<dbReference type="PROSITE" id="PS51194">
    <property type="entry name" value="HELICASE_CTER"/>
    <property type="match status" value="1"/>
</dbReference>
<dbReference type="SMART" id="SM00487">
    <property type="entry name" value="DEXDc"/>
    <property type="match status" value="1"/>
</dbReference>
<keyword evidence="3" id="KW-0067">ATP-binding</keyword>
<dbReference type="SMART" id="SM00490">
    <property type="entry name" value="HELICc"/>
    <property type="match status" value="1"/>
</dbReference>
<gene>
    <name evidence="9" type="ORF">HIM_10606</name>
</gene>
<protein>
    <recommendedName>
        <fullName evidence="5">DNA 3'-5' helicase</fullName>
        <ecNumber evidence="5">5.6.2.4</ecNumber>
    </recommendedName>
</protein>
<dbReference type="Gene3D" id="3.40.50.300">
    <property type="entry name" value="P-loop containing nucleotide triphosphate hydrolases"/>
    <property type="match status" value="2"/>
</dbReference>
<comment type="catalytic activity">
    <reaction evidence="4">
        <text>Couples ATP hydrolysis with the unwinding of duplex DNA by translocating in the 3'-5' direction.</text>
        <dbReference type="EC" id="5.6.2.4"/>
    </reaction>
</comment>
<dbReference type="GO" id="GO:0043138">
    <property type="term" value="F:3'-5' DNA helicase activity"/>
    <property type="evidence" value="ECO:0007669"/>
    <property type="project" value="UniProtKB-EC"/>
</dbReference>
<feature type="domain" description="Helicase C-terminal" evidence="8">
    <location>
        <begin position="501"/>
        <end position="657"/>
    </location>
</feature>
<evidence type="ECO:0000256" key="3">
    <source>
        <dbReference type="ARBA" id="ARBA00022840"/>
    </source>
</evidence>
<evidence type="ECO:0000256" key="6">
    <source>
        <dbReference type="SAM" id="MobiDB-lite"/>
    </source>
</evidence>
<proteinExistence type="inferred from homology"/>
<dbReference type="EC" id="5.6.2.4" evidence="5"/>
<feature type="domain" description="Helicase ATP-binding" evidence="7">
    <location>
        <begin position="313"/>
        <end position="477"/>
    </location>
</feature>
<name>A0A0F7ZJV5_9HYPO</name>
<dbReference type="GO" id="GO:0005524">
    <property type="term" value="F:ATP binding"/>
    <property type="evidence" value="ECO:0007669"/>
    <property type="project" value="UniProtKB-KW"/>
</dbReference>
<keyword evidence="10" id="KW-1185">Reference proteome</keyword>
<dbReference type="AlphaFoldDB" id="A0A0F7ZJV5"/>
<evidence type="ECO:0000256" key="4">
    <source>
        <dbReference type="ARBA" id="ARBA00034617"/>
    </source>
</evidence>
<feature type="region of interest" description="Disordered" evidence="6">
    <location>
        <begin position="245"/>
        <end position="268"/>
    </location>
</feature>
<dbReference type="Proteomes" id="UP000054481">
    <property type="component" value="Unassembled WGS sequence"/>
</dbReference>
<dbReference type="GO" id="GO:0000724">
    <property type="term" value="P:double-strand break repair via homologous recombination"/>
    <property type="evidence" value="ECO:0007669"/>
    <property type="project" value="TreeGrafter"/>
</dbReference>
<accession>A0A0F7ZJV5</accession>
<evidence type="ECO:0000256" key="1">
    <source>
        <dbReference type="ARBA" id="ARBA00005446"/>
    </source>
</evidence>
<dbReference type="InterPro" id="IPR027417">
    <property type="entry name" value="P-loop_NTPase"/>
</dbReference>
<dbReference type="GO" id="GO:0009378">
    <property type="term" value="F:four-way junction helicase activity"/>
    <property type="evidence" value="ECO:0007669"/>
    <property type="project" value="TreeGrafter"/>
</dbReference>
<evidence type="ECO:0000259" key="8">
    <source>
        <dbReference type="PROSITE" id="PS51194"/>
    </source>
</evidence>
<dbReference type="Pfam" id="PF00270">
    <property type="entry name" value="DEAD"/>
    <property type="match status" value="1"/>
</dbReference>
<dbReference type="EMBL" id="KQ030657">
    <property type="protein sequence ID" value="KJZ69995.1"/>
    <property type="molecule type" value="Genomic_DNA"/>
</dbReference>
<dbReference type="GO" id="GO:0003676">
    <property type="term" value="F:nucleic acid binding"/>
    <property type="evidence" value="ECO:0007669"/>
    <property type="project" value="InterPro"/>
</dbReference>
<dbReference type="PANTHER" id="PTHR13710:SF154">
    <property type="entry name" value="RECQ HELICASE, PUTATIVE (AFU_ORTHOLOGUE AFUA_6G14720)-RELATED"/>
    <property type="match status" value="1"/>
</dbReference>
<dbReference type="PANTHER" id="PTHR13710">
    <property type="entry name" value="DNA HELICASE RECQ FAMILY MEMBER"/>
    <property type="match status" value="1"/>
</dbReference>
<dbReference type="InterPro" id="IPR011545">
    <property type="entry name" value="DEAD/DEAH_box_helicase_dom"/>
</dbReference>
<dbReference type="InterPro" id="IPR014001">
    <property type="entry name" value="Helicase_ATP-bd"/>
</dbReference>
<dbReference type="OrthoDB" id="3522001at2759"/>
<evidence type="ECO:0000313" key="10">
    <source>
        <dbReference type="Proteomes" id="UP000054481"/>
    </source>
</evidence>
<dbReference type="GO" id="GO:0005737">
    <property type="term" value="C:cytoplasm"/>
    <property type="evidence" value="ECO:0007669"/>
    <property type="project" value="TreeGrafter"/>
</dbReference>
<dbReference type="InterPro" id="IPR001650">
    <property type="entry name" value="Helicase_C-like"/>
</dbReference>
<evidence type="ECO:0000313" key="9">
    <source>
        <dbReference type="EMBL" id="KJZ69995.1"/>
    </source>
</evidence>
<organism evidence="9 10">
    <name type="scientific">Hirsutella minnesotensis 3608</name>
    <dbReference type="NCBI Taxonomy" id="1043627"/>
    <lineage>
        <taxon>Eukaryota</taxon>
        <taxon>Fungi</taxon>
        <taxon>Dikarya</taxon>
        <taxon>Ascomycota</taxon>
        <taxon>Pezizomycotina</taxon>
        <taxon>Sordariomycetes</taxon>
        <taxon>Hypocreomycetidae</taxon>
        <taxon>Hypocreales</taxon>
        <taxon>Ophiocordycipitaceae</taxon>
        <taxon>Hirsutella</taxon>
    </lineage>
</organism>
<evidence type="ECO:0000256" key="5">
    <source>
        <dbReference type="ARBA" id="ARBA00034808"/>
    </source>
</evidence>
<dbReference type="SUPFAM" id="SSF52540">
    <property type="entry name" value="P-loop containing nucleoside triphosphate hydrolases"/>
    <property type="match status" value="1"/>
</dbReference>
<keyword evidence="2" id="KW-0547">Nucleotide-binding</keyword>
<evidence type="ECO:0000259" key="7">
    <source>
        <dbReference type="PROSITE" id="PS51192"/>
    </source>
</evidence>
<comment type="similarity">
    <text evidence="1">Belongs to the helicase family. RecQ subfamily.</text>
</comment>
<sequence>MKGSSLDYAVVHVWGGQPGRGPEVTTLRHCDSWQLIRNMFVLDGQVMLVTDRDKAKAIRDNGRKVARFLPTRIGKMMVAYVTWLLPFERMLRRKCRLPEPPGDLLEFMWRDGCGARLWETERLSGVLARVTQAGTGVRISVARYRPVAIEMGRRIRGLVMRQTEAQMEDGDRDEDDDVDIDPLTGEPIDCGGSWNIVWDLQSTHGTLVARQHYAVHIAYPGKLQPEMIATYREISRLWHQFLEHEAGPGRGEKKRRQGEAEALGAKTKRARVAVTDAQPEEDVERETMTGLRKLLGPEATWRSSKQEESMRTNMQLRNGQSSINVLPTGAGKSILFMLPAILRDGGTSIVVVPFVALAEDLVTRALDMGVDCVEFKTSLGAGRESMARAARLVAVSADVVSNGEFSAYADGLLSTGLLRRIFIDECHTAITDISYRRKLGELKGLHRYGCPVIMLTATMPVVLEDWFREALLAQEAVMVRDRTRKLNCRYRVEQIRPGKGAVENHTVRTVRRLTGRMVGNQKGVVYCRSKRQCEALAEEIGCDFHHSDLTEERRREARERWAGGQGHRWITATSGLGTGIDIAGIVAVIHAEQPYGLVDFVQQTGRGARRADEVVESIIVHDGRPPRVDRHRGFVEECNDGQMKTFMSTPGCRRAVISAFMDGVAGETCEQMAGAVACDRCSTARDASDGRMAGAERGGAIWKAFGKEEGARVRTLLRWLDEVAGECAICHVRRHYRCQDLVSVPDEPRHRKGEGRCMKIGDEEYVDVRKRITFGELSCCFVCKLPLDWCEERREGGRREFEEIQAVGCSVSYVRWQMRGAPEDERDETEHERADCKLIKQTDLNRWQAQLAFKDYECCWECGLPYDWCDRQRASGKRRFRNKVLPVVMLAQRGASKTVRRVVSEALGVETDNGKAYRDWVIRSRRMYGKAMSNGLAVWDAVVQHCAKKVGGRRIDDEPAPNTR</sequence>
<reference evidence="9 10" key="1">
    <citation type="journal article" date="2014" name="Genome Biol. Evol.">
        <title>Comparative genomics and transcriptomics analyses reveal divergent lifestyle features of nematode endoparasitic fungus Hirsutella minnesotensis.</title>
        <authorList>
            <person name="Lai Y."/>
            <person name="Liu K."/>
            <person name="Zhang X."/>
            <person name="Zhang X."/>
            <person name="Li K."/>
            <person name="Wang N."/>
            <person name="Shu C."/>
            <person name="Wu Y."/>
            <person name="Wang C."/>
            <person name="Bushley K.E."/>
            <person name="Xiang M."/>
            <person name="Liu X."/>
        </authorList>
    </citation>
    <scope>NUCLEOTIDE SEQUENCE [LARGE SCALE GENOMIC DNA]</scope>
    <source>
        <strain evidence="9 10">3608</strain>
    </source>
</reference>
<dbReference type="Pfam" id="PF00271">
    <property type="entry name" value="Helicase_C"/>
    <property type="match status" value="1"/>
</dbReference>
<dbReference type="PROSITE" id="PS51192">
    <property type="entry name" value="HELICASE_ATP_BIND_1"/>
    <property type="match status" value="1"/>
</dbReference>
<dbReference type="GO" id="GO:0005694">
    <property type="term" value="C:chromosome"/>
    <property type="evidence" value="ECO:0007669"/>
    <property type="project" value="TreeGrafter"/>
</dbReference>
<evidence type="ECO:0000256" key="2">
    <source>
        <dbReference type="ARBA" id="ARBA00022741"/>
    </source>
</evidence>